<dbReference type="InterPro" id="IPR029151">
    <property type="entry name" value="Sensor-like_sf"/>
</dbReference>
<organism evidence="7 8">
    <name type="scientific">Caryophanon latum</name>
    <dbReference type="NCBI Taxonomy" id="33977"/>
    <lineage>
        <taxon>Bacteria</taxon>
        <taxon>Bacillati</taxon>
        <taxon>Bacillota</taxon>
        <taxon>Bacilli</taxon>
        <taxon>Bacillales</taxon>
        <taxon>Caryophanaceae</taxon>
        <taxon>Caryophanon</taxon>
    </lineage>
</organism>
<dbReference type="InterPro" id="IPR004089">
    <property type="entry name" value="MCPsignal_dom"/>
</dbReference>
<keyword evidence="1" id="KW-0488">Methylation</keyword>
<evidence type="ECO:0000313" key="7">
    <source>
        <dbReference type="EMBL" id="OCS93452.1"/>
    </source>
</evidence>
<evidence type="ECO:0000256" key="5">
    <source>
        <dbReference type="SAM" id="Phobius"/>
    </source>
</evidence>
<evidence type="ECO:0000256" key="2">
    <source>
        <dbReference type="ARBA" id="ARBA00022500"/>
    </source>
</evidence>
<dbReference type="PANTHER" id="PTHR32089:SF114">
    <property type="entry name" value="METHYL-ACCEPTING CHEMOTAXIS PROTEIN MCPB"/>
    <property type="match status" value="1"/>
</dbReference>
<protein>
    <recommendedName>
        <fullName evidence="6">Methyl-accepting transducer domain-containing protein</fullName>
    </recommendedName>
</protein>
<dbReference type="Pfam" id="PF00015">
    <property type="entry name" value="MCPsignal"/>
    <property type="match status" value="1"/>
</dbReference>
<reference evidence="7 8" key="1">
    <citation type="submission" date="2016-07" db="EMBL/GenBank/DDBJ databases">
        <title>Caryophanon latum genome sequencing.</title>
        <authorList>
            <person name="Verma A."/>
            <person name="Pal Y."/>
            <person name="Krishnamurthi S."/>
        </authorList>
    </citation>
    <scope>NUCLEOTIDE SEQUENCE [LARGE SCALE GENOMIC DNA]</scope>
    <source>
        <strain evidence="7 8">DSM 14151</strain>
    </source>
</reference>
<keyword evidence="3 4" id="KW-0807">Transducer</keyword>
<keyword evidence="5" id="KW-0472">Membrane</keyword>
<evidence type="ECO:0000256" key="4">
    <source>
        <dbReference type="PROSITE-ProRule" id="PRU00284"/>
    </source>
</evidence>
<evidence type="ECO:0000256" key="3">
    <source>
        <dbReference type="ARBA" id="ARBA00023224"/>
    </source>
</evidence>
<dbReference type="Pfam" id="PF14827">
    <property type="entry name" value="dCache_3"/>
    <property type="match status" value="1"/>
</dbReference>
<sequence length="655" mass="72041">MRFKKLQTNLLLLFLVLSLVPLLLTSIFYLVQTYTSYTNDQQAKQHEIEQTVLRQIEQEELALQNLAAVLSSEQDLLNIVTAPTRDDMTAQMKILYERLAKEHELTVVEIGDVSGNVLIRGHAPEQFGDNKKELHSIQQALAGNSSSGIERGATGLSVRAFVPIEQNGQVIATLQIGVGDLFLQHIEQALQGIDVHLVQNDHTIIRSTNKQMVGKVVDVSAALQGTITRDKNDTTFRSDLPIYDPSEQNIVAALRVEQNIVAAQESFRSLILTSVSIFTFTLLISTAIAIYYSHSVTKPIIFNATIARHIADKDLCHTVDIPKRRDELGQLTGSILTLKNDLGNTLHTVQHSAISLLEKSVHLDVATNDIANGTTNVAEAMNTIAHGAEQQTSHITTITEHMYSFTNDLTETAEESRKLQQLTVDAQTQSSEGAQFMHDAQMKMQHMERLMQRSVNDLHALQQQSTHISSFVAIIENVASETNLLALNASIEAARAGEHGKGFAIVADEVRKLAEQTSQSVDEITTLVYGIQQSTNTLQQSLQHGADETSATAHALQLTATSFASIDTLITQISRFVNDVQQQFTTMTGTSSAIQQSLEQMTGFTQETSAGIEETSATMQETSATMVQISSAAEQLAQLSQQLEEVVRQYKLPPM</sequence>
<dbReference type="Gene3D" id="6.10.340.10">
    <property type="match status" value="1"/>
</dbReference>
<dbReference type="PANTHER" id="PTHR32089">
    <property type="entry name" value="METHYL-ACCEPTING CHEMOTAXIS PROTEIN MCPB"/>
    <property type="match status" value="1"/>
</dbReference>
<evidence type="ECO:0000313" key="8">
    <source>
        <dbReference type="Proteomes" id="UP000093482"/>
    </source>
</evidence>
<dbReference type="SUPFAM" id="SSF58104">
    <property type="entry name" value="Methyl-accepting chemotaxis protein (MCP) signaling domain"/>
    <property type="match status" value="1"/>
</dbReference>
<comment type="caution">
    <text evidence="7">The sequence shown here is derived from an EMBL/GenBank/DDBJ whole genome shotgun (WGS) entry which is preliminary data.</text>
</comment>
<dbReference type="EMBL" id="MATO01000008">
    <property type="protein sequence ID" value="OCS93452.1"/>
    <property type="molecule type" value="Genomic_DNA"/>
</dbReference>
<dbReference type="SMART" id="SM00283">
    <property type="entry name" value="MA"/>
    <property type="match status" value="1"/>
</dbReference>
<dbReference type="GO" id="GO:0016020">
    <property type="term" value="C:membrane"/>
    <property type="evidence" value="ECO:0007669"/>
    <property type="project" value="InterPro"/>
</dbReference>
<dbReference type="GO" id="GO:0007165">
    <property type="term" value="P:signal transduction"/>
    <property type="evidence" value="ECO:0007669"/>
    <property type="project" value="UniProtKB-KW"/>
</dbReference>
<dbReference type="GO" id="GO:0006935">
    <property type="term" value="P:chemotaxis"/>
    <property type="evidence" value="ECO:0007669"/>
    <property type="project" value="UniProtKB-KW"/>
</dbReference>
<accession>A0A1C0Z208</accession>
<dbReference type="InterPro" id="IPR029150">
    <property type="entry name" value="dCache_3"/>
</dbReference>
<evidence type="ECO:0000259" key="6">
    <source>
        <dbReference type="PROSITE" id="PS50111"/>
    </source>
</evidence>
<dbReference type="SUPFAM" id="SSF103190">
    <property type="entry name" value="Sensory domain-like"/>
    <property type="match status" value="1"/>
</dbReference>
<dbReference type="Gene3D" id="3.30.450.20">
    <property type="entry name" value="PAS domain"/>
    <property type="match status" value="1"/>
</dbReference>
<gene>
    <name evidence="7" type="ORF">A6K76_05290</name>
</gene>
<keyword evidence="5" id="KW-0812">Transmembrane</keyword>
<proteinExistence type="predicted"/>
<dbReference type="PROSITE" id="PS50111">
    <property type="entry name" value="CHEMOTAXIS_TRANSDUC_2"/>
    <property type="match status" value="1"/>
</dbReference>
<evidence type="ECO:0000256" key="1">
    <source>
        <dbReference type="ARBA" id="ARBA00022481"/>
    </source>
</evidence>
<dbReference type="Proteomes" id="UP000093482">
    <property type="component" value="Unassembled WGS sequence"/>
</dbReference>
<dbReference type="AlphaFoldDB" id="A0A1C0Z208"/>
<dbReference type="Gene3D" id="1.10.287.950">
    <property type="entry name" value="Methyl-accepting chemotaxis protein"/>
    <property type="match status" value="1"/>
</dbReference>
<keyword evidence="8" id="KW-1185">Reference proteome</keyword>
<keyword evidence="5" id="KW-1133">Transmembrane helix</keyword>
<dbReference type="RefSeq" id="WP_066461704.1">
    <property type="nucleotide sequence ID" value="NZ_MATO01000008.1"/>
</dbReference>
<keyword evidence="2" id="KW-0145">Chemotaxis</keyword>
<feature type="transmembrane region" description="Helical" evidence="5">
    <location>
        <begin position="270"/>
        <end position="292"/>
    </location>
</feature>
<name>A0A1C0Z208_9BACL</name>
<feature type="domain" description="Methyl-accepting transducer" evidence="6">
    <location>
        <begin position="366"/>
        <end position="616"/>
    </location>
</feature>